<evidence type="ECO:0000313" key="10">
    <source>
        <dbReference type="EMBL" id="KAG0277096.1"/>
    </source>
</evidence>
<comment type="cofactor">
    <cofactor evidence="1">
        <name>Zn(2+)</name>
        <dbReference type="ChEBI" id="CHEBI:29105"/>
    </cofactor>
</comment>
<evidence type="ECO:0000256" key="2">
    <source>
        <dbReference type="ARBA" id="ARBA00007357"/>
    </source>
</evidence>
<dbReference type="Gene3D" id="3.40.390.10">
    <property type="entry name" value="Collagenase (Catalytic Domain)"/>
    <property type="match status" value="1"/>
</dbReference>
<evidence type="ECO:0000313" key="11">
    <source>
        <dbReference type="Proteomes" id="UP001194580"/>
    </source>
</evidence>
<proteinExistence type="inferred from homology"/>
<evidence type="ECO:0000256" key="3">
    <source>
        <dbReference type="ARBA" id="ARBA00022670"/>
    </source>
</evidence>
<evidence type="ECO:0000256" key="7">
    <source>
        <dbReference type="ARBA" id="ARBA00023049"/>
    </source>
</evidence>
<evidence type="ECO:0000256" key="4">
    <source>
        <dbReference type="ARBA" id="ARBA00022723"/>
    </source>
</evidence>
<name>A0AAD4H883_9FUNG</name>
<dbReference type="Pfam" id="PF05649">
    <property type="entry name" value="Peptidase_M13_N"/>
    <property type="match status" value="1"/>
</dbReference>
<dbReference type="Pfam" id="PF01431">
    <property type="entry name" value="Peptidase_M13"/>
    <property type="match status" value="1"/>
</dbReference>
<evidence type="ECO:0000259" key="9">
    <source>
        <dbReference type="Pfam" id="PF05649"/>
    </source>
</evidence>
<dbReference type="GO" id="GO:0005886">
    <property type="term" value="C:plasma membrane"/>
    <property type="evidence" value="ECO:0007669"/>
    <property type="project" value="TreeGrafter"/>
</dbReference>
<evidence type="ECO:0000256" key="1">
    <source>
        <dbReference type="ARBA" id="ARBA00001947"/>
    </source>
</evidence>
<dbReference type="Gene3D" id="1.10.1380.10">
    <property type="entry name" value="Neutral endopeptidase , domain2"/>
    <property type="match status" value="1"/>
</dbReference>
<reference evidence="10" key="1">
    <citation type="journal article" date="2020" name="Fungal Divers.">
        <title>Resolving the Mortierellaceae phylogeny through synthesis of multi-gene phylogenetics and phylogenomics.</title>
        <authorList>
            <person name="Vandepol N."/>
            <person name="Liber J."/>
            <person name="Desiro A."/>
            <person name="Na H."/>
            <person name="Kennedy M."/>
            <person name="Barry K."/>
            <person name="Grigoriev I.V."/>
            <person name="Miller A.N."/>
            <person name="O'Donnell K."/>
            <person name="Stajich J.E."/>
            <person name="Bonito G."/>
        </authorList>
    </citation>
    <scope>NUCLEOTIDE SEQUENCE</scope>
    <source>
        <strain evidence="10">NRRL 28262</strain>
    </source>
</reference>
<organism evidence="10 11">
    <name type="scientific">Linnemannia exigua</name>
    <dbReference type="NCBI Taxonomy" id="604196"/>
    <lineage>
        <taxon>Eukaryota</taxon>
        <taxon>Fungi</taxon>
        <taxon>Fungi incertae sedis</taxon>
        <taxon>Mucoromycota</taxon>
        <taxon>Mortierellomycotina</taxon>
        <taxon>Mortierellomycetes</taxon>
        <taxon>Mortierellales</taxon>
        <taxon>Mortierellaceae</taxon>
        <taxon>Linnemannia</taxon>
    </lineage>
</organism>
<dbReference type="PANTHER" id="PTHR11733:SF167">
    <property type="entry name" value="FI17812P1-RELATED"/>
    <property type="match status" value="1"/>
</dbReference>
<feature type="domain" description="Peptidase M13 N-terminal" evidence="9">
    <location>
        <begin position="21"/>
        <end position="374"/>
    </location>
</feature>
<evidence type="ECO:0000259" key="8">
    <source>
        <dbReference type="Pfam" id="PF01431"/>
    </source>
</evidence>
<keyword evidence="3" id="KW-0645">Protease</keyword>
<dbReference type="SUPFAM" id="SSF55486">
    <property type="entry name" value="Metalloproteases ('zincins'), catalytic domain"/>
    <property type="match status" value="1"/>
</dbReference>
<dbReference type="InterPro" id="IPR024079">
    <property type="entry name" value="MetalloPept_cat_dom_sf"/>
</dbReference>
<comment type="caution">
    <text evidence="10">The sequence shown here is derived from an EMBL/GenBank/DDBJ whole genome shotgun (WGS) entry which is preliminary data.</text>
</comment>
<dbReference type="GO" id="GO:0016485">
    <property type="term" value="P:protein processing"/>
    <property type="evidence" value="ECO:0007669"/>
    <property type="project" value="TreeGrafter"/>
</dbReference>
<keyword evidence="6" id="KW-0862">Zinc</keyword>
<dbReference type="EMBL" id="JAAAIL010000304">
    <property type="protein sequence ID" value="KAG0277096.1"/>
    <property type="molecule type" value="Genomic_DNA"/>
</dbReference>
<evidence type="ECO:0008006" key="12">
    <source>
        <dbReference type="Google" id="ProtNLM"/>
    </source>
</evidence>
<dbReference type="PROSITE" id="PS51885">
    <property type="entry name" value="NEPRILYSIN"/>
    <property type="match status" value="1"/>
</dbReference>
<keyword evidence="11" id="KW-1185">Reference proteome</keyword>
<gene>
    <name evidence="10" type="ORF">BGZ95_006523</name>
</gene>
<keyword evidence="5" id="KW-0378">Hydrolase</keyword>
<feature type="domain" description="Peptidase M13 C-terminal" evidence="8">
    <location>
        <begin position="437"/>
        <end position="651"/>
    </location>
</feature>
<dbReference type="PRINTS" id="PR00786">
    <property type="entry name" value="NEPRILYSIN"/>
</dbReference>
<evidence type="ECO:0000256" key="6">
    <source>
        <dbReference type="ARBA" id="ARBA00022833"/>
    </source>
</evidence>
<dbReference type="InterPro" id="IPR042089">
    <property type="entry name" value="Peptidase_M13_dom_2"/>
</dbReference>
<dbReference type="AlphaFoldDB" id="A0AAD4H883"/>
<dbReference type="InterPro" id="IPR018497">
    <property type="entry name" value="Peptidase_M13_C"/>
</dbReference>
<evidence type="ECO:0000256" key="5">
    <source>
        <dbReference type="ARBA" id="ARBA00022801"/>
    </source>
</evidence>
<dbReference type="GO" id="GO:0046872">
    <property type="term" value="F:metal ion binding"/>
    <property type="evidence" value="ECO:0007669"/>
    <property type="project" value="UniProtKB-KW"/>
</dbReference>
<dbReference type="GO" id="GO:0004222">
    <property type="term" value="F:metalloendopeptidase activity"/>
    <property type="evidence" value="ECO:0007669"/>
    <property type="project" value="InterPro"/>
</dbReference>
<dbReference type="CDD" id="cd08662">
    <property type="entry name" value="M13"/>
    <property type="match status" value="1"/>
</dbReference>
<dbReference type="InterPro" id="IPR008753">
    <property type="entry name" value="Peptidase_M13_N"/>
</dbReference>
<comment type="similarity">
    <text evidence="2">Belongs to the peptidase M13 family.</text>
</comment>
<accession>A0AAD4H883</accession>
<sequence>MPEIIHAILDPSLGKAPKTTPGDIADQNNLKKLQDFFASCMNEDAILRAGRKLLMDEVQKIIQAFPASGLRADKTILSKTLSQIVQLGLGTSGLLGIYAGTSPADPRIRVLNINEDGLGLGSSEKYQDGEMTGVYRSTVAFMFQIILGDEDVGNRTQPLRLTDIKQEWLDAAKDIVNFEIQLAAIATPAADLYDPVKSINTRTIEELAAMTPSINWSLLIQELLPAGVKNTHPILVSSPSYLTRLDTLLQNTTPKILQRYFTWIVIQGLSSHVAEPYQQPLIYLRSVRTGGSTGVTTERWKTCVATVNKNMGQLVGHYFVQETFKGNSRKDVMTIVDNILDSYSKNFPTIEWLDQTTRDGAIKKLEAIARLVGYSTSSPDVASTKSLEDYYKDLVIASDDYFGNQLRSSTWSTKGNFESLPFPVDRNSMPLVPQTVNAYYSPTTNTINFPAGILQPPFFHADNPEYINYGSMGVVGGHEIGHAFDNTGRKYDSLGRLANWWTNATSQAFEDKAQCYVNQYSNFTFKGPDGKDYNVDGQRTLGENLADNGGIKMAFHIWQNRVKSDPYGRKFKNFKLPGLDKYTPEQLFFVSYGRFWCNKMRPEALVHMVLNENHSPAKWRINGVAQNSPDFAKAFSCPAGSPMNPATKCEVW</sequence>
<dbReference type="Proteomes" id="UP001194580">
    <property type="component" value="Unassembled WGS sequence"/>
</dbReference>
<keyword evidence="4" id="KW-0479">Metal-binding</keyword>
<dbReference type="InterPro" id="IPR000718">
    <property type="entry name" value="Peptidase_M13"/>
</dbReference>
<keyword evidence="7" id="KW-0482">Metalloprotease</keyword>
<protein>
    <recommendedName>
        <fullName evidence="12">Endothelin-converting enzyme 1</fullName>
    </recommendedName>
</protein>
<dbReference type="PANTHER" id="PTHR11733">
    <property type="entry name" value="ZINC METALLOPROTEASE FAMILY M13 NEPRILYSIN-RELATED"/>
    <property type="match status" value="1"/>
</dbReference>